<dbReference type="EMBL" id="NBSH01000010">
    <property type="protein sequence ID" value="ORX35735.1"/>
    <property type="molecule type" value="Genomic_DNA"/>
</dbReference>
<feature type="transmembrane region" description="Helical" evidence="2">
    <location>
        <begin position="122"/>
        <end position="142"/>
    </location>
</feature>
<feature type="region of interest" description="Disordered" evidence="1">
    <location>
        <begin position="191"/>
        <end position="213"/>
    </location>
</feature>
<name>A0A1Y1UF80_9TREE</name>
<accession>A0A1Y1UF80</accession>
<dbReference type="Pfam" id="PF16015">
    <property type="entry name" value="Promethin"/>
    <property type="match status" value="1"/>
</dbReference>
<evidence type="ECO:0000256" key="1">
    <source>
        <dbReference type="SAM" id="MobiDB-lite"/>
    </source>
</evidence>
<evidence type="ECO:0000256" key="2">
    <source>
        <dbReference type="SAM" id="Phobius"/>
    </source>
</evidence>
<proteinExistence type="predicted"/>
<keyword evidence="2" id="KW-0812">Transmembrane</keyword>
<protein>
    <submittedName>
        <fullName evidence="3">Uncharacterized protein</fullName>
    </submittedName>
</protein>
<dbReference type="STRING" id="4999.A0A1Y1UF80"/>
<reference evidence="3 4" key="1">
    <citation type="submission" date="2017-03" db="EMBL/GenBank/DDBJ databases">
        <title>Widespread Adenine N6-methylation of Active Genes in Fungi.</title>
        <authorList>
            <consortium name="DOE Joint Genome Institute"/>
            <person name="Mondo S.J."/>
            <person name="Dannebaum R.O."/>
            <person name="Kuo R.C."/>
            <person name="Louie K.B."/>
            <person name="Bewick A.J."/>
            <person name="Labutti K."/>
            <person name="Haridas S."/>
            <person name="Kuo A."/>
            <person name="Salamov A."/>
            <person name="Ahrendt S.R."/>
            <person name="Lau R."/>
            <person name="Bowen B.P."/>
            <person name="Lipzen A."/>
            <person name="Sullivan W."/>
            <person name="Andreopoulos W.B."/>
            <person name="Clum A."/>
            <person name="Lindquist E."/>
            <person name="Daum C."/>
            <person name="Northen T.R."/>
            <person name="Ramamoorthy G."/>
            <person name="Schmitz R.J."/>
            <person name="Gryganskyi A."/>
            <person name="Culley D."/>
            <person name="Magnuson J."/>
            <person name="James T.Y."/>
            <person name="O'Malley M.A."/>
            <person name="Stajich J.E."/>
            <person name="Spatafora J.W."/>
            <person name="Visel A."/>
            <person name="Grigoriev I.V."/>
        </authorList>
    </citation>
    <scope>NUCLEOTIDE SEQUENCE [LARGE SCALE GENOMIC DNA]</scope>
    <source>
        <strain evidence="3 4">NRRL Y-17943</strain>
    </source>
</reference>
<keyword evidence="2" id="KW-1133">Transmembrane helix</keyword>
<gene>
    <name evidence="3" type="ORF">BD324DRAFT_631465</name>
</gene>
<organism evidence="3 4">
    <name type="scientific">Kockovaella imperatae</name>
    <dbReference type="NCBI Taxonomy" id="4999"/>
    <lineage>
        <taxon>Eukaryota</taxon>
        <taxon>Fungi</taxon>
        <taxon>Dikarya</taxon>
        <taxon>Basidiomycota</taxon>
        <taxon>Agaricomycotina</taxon>
        <taxon>Tremellomycetes</taxon>
        <taxon>Tremellales</taxon>
        <taxon>Cuniculitremaceae</taxon>
        <taxon>Kockovaella</taxon>
    </lineage>
</organism>
<feature type="transmembrane region" description="Helical" evidence="2">
    <location>
        <begin position="61"/>
        <end position="83"/>
    </location>
</feature>
<keyword evidence="2" id="KW-0472">Membrane</keyword>
<evidence type="ECO:0000313" key="3">
    <source>
        <dbReference type="EMBL" id="ORX35735.1"/>
    </source>
</evidence>
<dbReference type="Proteomes" id="UP000193218">
    <property type="component" value="Unassembled WGS sequence"/>
</dbReference>
<evidence type="ECO:0000313" key="4">
    <source>
        <dbReference type="Proteomes" id="UP000193218"/>
    </source>
</evidence>
<sequence>MEKHSIDSVDVDYMKKEVNEVDVQGMVDETVRRVREQSDRIQAAAMPYAEKTRAYAERQPVLFTYLAIFVALSIIPVGFFIGFVLSASLFIIAAAAVAIFACVLGVVVLGACFLLPTLFVTSLVSLFFLSCLLGLFLVHRLYLHITAAKSTNGRVDYDSLSRGVKTWLEETVDRVPPPRFDYSSLTLGAKQEPHNPLAIDPAPIKSTQVKTEK</sequence>
<comment type="caution">
    <text evidence="3">The sequence shown here is derived from an EMBL/GenBank/DDBJ whole genome shotgun (WGS) entry which is preliminary data.</text>
</comment>
<keyword evidence="4" id="KW-1185">Reference proteome</keyword>
<feature type="transmembrane region" description="Helical" evidence="2">
    <location>
        <begin position="89"/>
        <end position="115"/>
    </location>
</feature>
<dbReference type="InParanoid" id="A0A1Y1UF80"/>
<dbReference type="GeneID" id="33558245"/>
<dbReference type="RefSeq" id="XP_021869899.1">
    <property type="nucleotide sequence ID" value="XM_022016436.1"/>
</dbReference>
<dbReference type="OrthoDB" id="2595940at2759"/>
<dbReference type="AlphaFoldDB" id="A0A1Y1UF80"/>